<reference evidence="2" key="2">
    <citation type="submission" date="2022-06" db="UniProtKB">
        <authorList>
            <consortium name="EnsemblMetazoa"/>
        </authorList>
    </citation>
    <scope>IDENTIFICATION</scope>
</reference>
<sequence length="286" mass="32084">MDRYKFTPDRLYNCDETGISLVPKSKAKIIATKGRKQVGSIASAERDETVTVELCMNSVGRYMQPLFIFPRKRHNMEFMRNAQPGSTVQFHPSGWMQKTIFEHGHSIHTKSIELNNLAHDNGIILLCFPPHCTHRMQPLDMGLIKPLSVYYDTEITHWLPSYPGEVVNLKHIAEIFGSAFAKAAAMTTAMNSFKSTDIITFNPDVFIDSDYIAAETTNQPLETIEVLQECGQEIHETVSTVYPIQIATTSKNTMCTGQIESGQSNLISPITPVLKKNHFISTSITD</sequence>
<feature type="domain" description="DDE-1" evidence="1">
    <location>
        <begin position="107"/>
        <end position="160"/>
    </location>
</feature>
<dbReference type="AlphaFoldDB" id="A0A8R2B2U5"/>
<dbReference type="KEGG" id="api:100571520"/>
<organism evidence="2 3">
    <name type="scientific">Acyrthosiphon pisum</name>
    <name type="common">Pea aphid</name>
    <dbReference type="NCBI Taxonomy" id="7029"/>
    <lineage>
        <taxon>Eukaryota</taxon>
        <taxon>Metazoa</taxon>
        <taxon>Ecdysozoa</taxon>
        <taxon>Arthropoda</taxon>
        <taxon>Hexapoda</taxon>
        <taxon>Insecta</taxon>
        <taxon>Pterygota</taxon>
        <taxon>Neoptera</taxon>
        <taxon>Paraneoptera</taxon>
        <taxon>Hemiptera</taxon>
        <taxon>Sternorrhyncha</taxon>
        <taxon>Aphidomorpha</taxon>
        <taxon>Aphidoidea</taxon>
        <taxon>Aphididae</taxon>
        <taxon>Macrosiphini</taxon>
        <taxon>Acyrthosiphon</taxon>
    </lineage>
</organism>
<dbReference type="PANTHER" id="PTHR19303:SF74">
    <property type="entry name" value="POGO TRANSPOSABLE ELEMENT WITH KRAB DOMAIN"/>
    <property type="match status" value="1"/>
</dbReference>
<dbReference type="GO" id="GO:0003677">
    <property type="term" value="F:DNA binding"/>
    <property type="evidence" value="ECO:0007669"/>
    <property type="project" value="TreeGrafter"/>
</dbReference>
<dbReference type="Pfam" id="PF03184">
    <property type="entry name" value="DDE_1"/>
    <property type="match status" value="1"/>
</dbReference>
<evidence type="ECO:0000313" key="2">
    <source>
        <dbReference type="EnsemblMetazoa" id="XP_008180487.1"/>
    </source>
</evidence>
<dbReference type="OrthoDB" id="6606073at2759"/>
<dbReference type="Proteomes" id="UP000007819">
    <property type="component" value="Chromosome X"/>
</dbReference>
<accession>A0A8R2B2U5</accession>
<keyword evidence="3" id="KW-1185">Reference proteome</keyword>
<evidence type="ECO:0000259" key="1">
    <source>
        <dbReference type="Pfam" id="PF03184"/>
    </source>
</evidence>
<proteinExistence type="predicted"/>
<name>A0A8R2B2U5_ACYPI</name>
<evidence type="ECO:0000313" key="3">
    <source>
        <dbReference type="Proteomes" id="UP000007819"/>
    </source>
</evidence>
<dbReference type="RefSeq" id="XP_008180487.1">
    <property type="nucleotide sequence ID" value="XM_008182265.1"/>
</dbReference>
<dbReference type="InterPro" id="IPR004875">
    <property type="entry name" value="DDE_SF_endonuclease_dom"/>
</dbReference>
<dbReference type="GeneID" id="100571520"/>
<dbReference type="PANTHER" id="PTHR19303">
    <property type="entry name" value="TRANSPOSON"/>
    <property type="match status" value="1"/>
</dbReference>
<dbReference type="EnsemblMetazoa" id="XM_008182265.1">
    <property type="protein sequence ID" value="XP_008180487.1"/>
    <property type="gene ID" value="LOC100571520"/>
</dbReference>
<dbReference type="GO" id="GO:0005634">
    <property type="term" value="C:nucleus"/>
    <property type="evidence" value="ECO:0007669"/>
    <property type="project" value="TreeGrafter"/>
</dbReference>
<reference evidence="3" key="1">
    <citation type="submission" date="2010-06" db="EMBL/GenBank/DDBJ databases">
        <authorList>
            <person name="Jiang H."/>
            <person name="Abraham K."/>
            <person name="Ali S."/>
            <person name="Alsbrooks S.L."/>
            <person name="Anim B.N."/>
            <person name="Anosike U.S."/>
            <person name="Attaway T."/>
            <person name="Bandaranaike D.P."/>
            <person name="Battles P.K."/>
            <person name="Bell S.N."/>
            <person name="Bell A.V."/>
            <person name="Beltran B."/>
            <person name="Bickham C."/>
            <person name="Bustamante Y."/>
            <person name="Caleb T."/>
            <person name="Canada A."/>
            <person name="Cardenas V."/>
            <person name="Carter K."/>
            <person name="Chacko J."/>
            <person name="Chandrabose M.N."/>
            <person name="Chavez D."/>
            <person name="Chavez A."/>
            <person name="Chen L."/>
            <person name="Chu H.-S."/>
            <person name="Claassen K.J."/>
            <person name="Cockrell R."/>
            <person name="Collins M."/>
            <person name="Cooper J.A."/>
            <person name="Cree A."/>
            <person name="Curry S.M."/>
            <person name="Da Y."/>
            <person name="Dao M.D."/>
            <person name="Das B."/>
            <person name="Davila M.-L."/>
            <person name="Davy-Carroll L."/>
            <person name="Denson S."/>
            <person name="Dinh H."/>
            <person name="Ebong V.E."/>
            <person name="Edwards J.R."/>
            <person name="Egan A."/>
            <person name="El-Daye J."/>
            <person name="Escobedo L."/>
            <person name="Fernandez S."/>
            <person name="Fernando P.R."/>
            <person name="Flagg N."/>
            <person name="Forbes L.D."/>
            <person name="Fowler R.G."/>
            <person name="Fu Q."/>
            <person name="Gabisi R.A."/>
            <person name="Ganer J."/>
            <person name="Garbino Pronczuk A."/>
            <person name="Garcia R.M."/>
            <person name="Garner T."/>
            <person name="Garrett T.E."/>
            <person name="Gonzalez D.A."/>
            <person name="Hamid H."/>
            <person name="Hawkins E.S."/>
            <person name="Hirani K."/>
            <person name="Hogues M.E."/>
            <person name="Hollins B."/>
            <person name="Hsiao C.-H."/>
            <person name="Jabil R."/>
            <person name="James M.L."/>
            <person name="Jhangiani S.N."/>
            <person name="Johnson B."/>
            <person name="Johnson Q."/>
            <person name="Joshi V."/>
            <person name="Kalu J.B."/>
            <person name="Kam C."/>
            <person name="Kashfia A."/>
            <person name="Keebler J."/>
            <person name="Kisamo H."/>
            <person name="Kovar C.L."/>
            <person name="Lago L.A."/>
            <person name="Lai C.-Y."/>
            <person name="Laidlaw J."/>
            <person name="Lara F."/>
            <person name="Le T.-K."/>
            <person name="Lee S.L."/>
            <person name="Legall F.H."/>
            <person name="Lemon S.J."/>
            <person name="Lewis L.R."/>
            <person name="Li B."/>
            <person name="Liu Y."/>
            <person name="Liu Y.-S."/>
            <person name="Lopez J."/>
            <person name="Lozado R.J."/>
            <person name="Lu J."/>
            <person name="Madu R.C."/>
            <person name="Maheshwari M."/>
            <person name="Maheshwari R."/>
            <person name="Malloy K."/>
            <person name="Martinez E."/>
            <person name="Mathew T."/>
            <person name="Mercado I.C."/>
            <person name="Mercado C."/>
            <person name="Meyer B."/>
            <person name="Montgomery K."/>
            <person name="Morgan M.B."/>
            <person name="Munidasa M."/>
            <person name="Nazareth L.V."/>
            <person name="Nelson J."/>
            <person name="Ng B.M."/>
            <person name="Nguyen N.B."/>
            <person name="Nguyen P.Q."/>
            <person name="Nguyen T."/>
            <person name="Obregon M."/>
            <person name="Okwuonu G.O."/>
            <person name="Onwere C.G."/>
            <person name="Orozco G."/>
            <person name="Parra A."/>
            <person name="Patel S."/>
            <person name="Patil S."/>
            <person name="Perez A."/>
            <person name="Perez Y."/>
            <person name="Pham C."/>
            <person name="Primus E.L."/>
            <person name="Pu L.-L."/>
            <person name="Puazo M."/>
            <person name="Qin X."/>
            <person name="Quiroz J.B."/>
            <person name="Reese J."/>
            <person name="Richards S."/>
            <person name="Rives C.M."/>
            <person name="Robberts R."/>
            <person name="Ruiz S.J."/>
            <person name="Ruiz M.J."/>
            <person name="Santibanez J."/>
            <person name="Schneider B.W."/>
            <person name="Sisson I."/>
            <person name="Smith M."/>
            <person name="Sodergren E."/>
            <person name="Song X.-Z."/>
            <person name="Song B.B."/>
            <person name="Summersgill H."/>
            <person name="Thelus R."/>
            <person name="Thornton R.D."/>
            <person name="Trejos Z.Y."/>
            <person name="Usmani K."/>
            <person name="Vattathil S."/>
            <person name="Villasana D."/>
            <person name="Walker D.L."/>
            <person name="Wang S."/>
            <person name="Wang K."/>
            <person name="White C.S."/>
            <person name="Williams A.C."/>
            <person name="Williamson J."/>
            <person name="Wilson K."/>
            <person name="Woghiren I.O."/>
            <person name="Woodworth J.R."/>
            <person name="Worley K.C."/>
            <person name="Wright R.A."/>
            <person name="Wu W."/>
            <person name="Young L."/>
            <person name="Zhang L."/>
            <person name="Zhang J."/>
            <person name="Zhu Y."/>
            <person name="Muzny D.M."/>
            <person name="Weinstock G."/>
            <person name="Gibbs R.A."/>
        </authorList>
    </citation>
    <scope>NUCLEOTIDE SEQUENCE [LARGE SCALE GENOMIC DNA]</scope>
    <source>
        <strain evidence="3">LSR1</strain>
    </source>
</reference>
<protein>
    <recommendedName>
        <fullName evidence="1">DDE-1 domain-containing protein</fullName>
    </recommendedName>
</protein>
<dbReference type="InterPro" id="IPR050863">
    <property type="entry name" value="CenT-Element_Derived"/>
</dbReference>